<feature type="compositionally biased region" description="Polar residues" evidence="1">
    <location>
        <begin position="71"/>
        <end position="82"/>
    </location>
</feature>
<dbReference type="AlphaFoldDB" id="A0AAW0PXV9"/>
<proteinExistence type="predicted"/>
<dbReference type="EMBL" id="JBBPFD010000004">
    <property type="protein sequence ID" value="KAK7930641.1"/>
    <property type="molecule type" value="Genomic_DNA"/>
</dbReference>
<sequence length="355" mass="40093">MRHNAIPLEPEHGKGAKQSNYTRTEKRDEPVRREKRKMLITACERPPNQREKSVYDIRVACEKKWHGPEESGTQGVVGNQQAPAREMMTKRELSLTGPYRCSAHTQSNSPNAQEVQKLASSSNKLDSKQNPTQSTANTRYRRLTELARHTNSNVIGENVHQGEHPVNEWAKRPQLSRTSELSARVSAVLWHTEKKTPSKKEGPTGGNPQPPSEDQCSANHTSTRDHAYQLTGDYFSRNKPRAVETHTCRLPPQQDSLAKHSRAEEDDGPRTPVWHPGSGRRQTKKTKHLRHRPTTPTQRLRVGRPERSGSVTLDPPYKTKTQSINRGELDLQNTVKKALTHSKVPRQAVVPAPNH</sequence>
<evidence type="ECO:0000313" key="2">
    <source>
        <dbReference type="EMBL" id="KAK7930641.1"/>
    </source>
</evidence>
<reference evidence="3" key="1">
    <citation type="submission" date="2024-04" db="EMBL/GenBank/DDBJ databases">
        <title>Salinicola lusitanus LLJ914,a marine bacterium isolated from the Okinawa Trough.</title>
        <authorList>
            <person name="Li J."/>
        </authorList>
    </citation>
    <scope>NUCLEOTIDE SEQUENCE [LARGE SCALE GENOMIC DNA]</scope>
</reference>
<feature type="compositionally biased region" description="Basic and acidic residues" evidence="1">
    <location>
        <begin position="191"/>
        <end position="202"/>
    </location>
</feature>
<feature type="region of interest" description="Disordered" evidence="1">
    <location>
        <begin position="247"/>
        <end position="326"/>
    </location>
</feature>
<evidence type="ECO:0000313" key="3">
    <source>
        <dbReference type="Proteomes" id="UP001460270"/>
    </source>
</evidence>
<dbReference type="Proteomes" id="UP001460270">
    <property type="component" value="Unassembled WGS sequence"/>
</dbReference>
<protein>
    <submittedName>
        <fullName evidence="2">Uncharacterized protein</fullName>
    </submittedName>
</protein>
<evidence type="ECO:0000256" key="1">
    <source>
        <dbReference type="SAM" id="MobiDB-lite"/>
    </source>
</evidence>
<keyword evidence="3" id="KW-1185">Reference proteome</keyword>
<feature type="region of interest" description="Disordered" evidence="1">
    <location>
        <begin position="1"/>
        <end position="51"/>
    </location>
</feature>
<feature type="compositionally biased region" description="Polar residues" evidence="1">
    <location>
        <begin position="212"/>
        <end position="221"/>
    </location>
</feature>
<comment type="caution">
    <text evidence="2">The sequence shown here is derived from an EMBL/GenBank/DDBJ whole genome shotgun (WGS) entry which is preliminary data.</text>
</comment>
<feature type="region of interest" description="Disordered" evidence="1">
    <location>
        <begin position="160"/>
        <end position="226"/>
    </location>
</feature>
<feature type="compositionally biased region" description="Basic and acidic residues" evidence="1">
    <location>
        <begin position="160"/>
        <end position="171"/>
    </location>
</feature>
<feature type="region of interest" description="Disordered" evidence="1">
    <location>
        <begin position="89"/>
        <end position="138"/>
    </location>
</feature>
<feature type="region of interest" description="Disordered" evidence="1">
    <location>
        <begin position="65"/>
        <end position="84"/>
    </location>
</feature>
<gene>
    <name evidence="2" type="ORF">WMY93_007036</name>
</gene>
<feature type="compositionally biased region" description="Basic and acidic residues" evidence="1">
    <location>
        <begin position="23"/>
        <end position="32"/>
    </location>
</feature>
<organism evidence="2 3">
    <name type="scientific">Mugilogobius chulae</name>
    <name type="common">yellowstripe goby</name>
    <dbReference type="NCBI Taxonomy" id="88201"/>
    <lineage>
        <taxon>Eukaryota</taxon>
        <taxon>Metazoa</taxon>
        <taxon>Chordata</taxon>
        <taxon>Craniata</taxon>
        <taxon>Vertebrata</taxon>
        <taxon>Euteleostomi</taxon>
        <taxon>Actinopterygii</taxon>
        <taxon>Neopterygii</taxon>
        <taxon>Teleostei</taxon>
        <taxon>Neoteleostei</taxon>
        <taxon>Acanthomorphata</taxon>
        <taxon>Gobiaria</taxon>
        <taxon>Gobiiformes</taxon>
        <taxon>Gobioidei</taxon>
        <taxon>Gobiidae</taxon>
        <taxon>Gobionellinae</taxon>
        <taxon>Mugilogobius</taxon>
    </lineage>
</organism>
<accession>A0AAW0PXV9</accession>
<name>A0AAW0PXV9_9GOBI</name>
<feature type="compositionally biased region" description="Basic residues" evidence="1">
    <location>
        <begin position="281"/>
        <end position="293"/>
    </location>
</feature>
<feature type="compositionally biased region" description="Polar residues" evidence="1">
    <location>
        <begin position="103"/>
        <end position="138"/>
    </location>
</feature>